<evidence type="ECO:0000313" key="2">
    <source>
        <dbReference type="EMBL" id="MFC5651484.1"/>
    </source>
</evidence>
<dbReference type="EMBL" id="JBHSOW010000078">
    <property type="protein sequence ID" value="MFC5651484.1"/>
    <property type="molecule type" value="Genomic_DNA"/>
</dbReference>
<keyword evidence="3" id="KW-1185">Reference proteome</keyword>
<dbReference type="RefSeq" id="WP_379190112.1">
    <property type="nucleotide sequence ID" value="NZ_JBHSOW010000078.1"/>
</dbReference>
<feature type="signal peptide" evidence="1">
    <location>
        <begin position="1"/>
        <end position="30"/>
    </location>
</feature>
<dbReference type="Proteomes" id="UP001596047">
    <property type="component" value="Unassembled WGS sequence"/>
</dbReference>
<organism evidence="2 3">
    <name type="scientific">Paenibacillus solisilvae</name>
    <dbReference type="NCBI Taxonomy" id="2486751"/>
    <lineage>
        <taxon>Bacteria</taxon>
        <taxon>Bacillati</taxon>
        <taxon>Bacillota</taxon>
        <taxon>Bacilli</taxon>
        <taxon>Bacillales</taxon>
        <taxon>Paenibacillaceae</taxon>
        <taxon>Paenibacillus</taxon>
    </lineage>
</organism>
<gene>
    <name evidence="2" type="ORF">ACFPYJ_20680</name>
</gene>
<evidence type="ECO:0008006" key="4">
    <source>
        <dbReference type="Google" id="ProtNLM"/>
    </source>
</evidence>
<name>A0ABW0W3F0_9BACL</name>
<feature type="chain" id="PRO_5045142306" description="DUF1007 family protein" evidence="1">
    <location>
        <begin position="31"/>
        <end position="105"/>
    </location>
</feature>
<sequence>MLKYRMAHFGTAAMLLITMWFTMSASAVHAHFQTIAYSEISIQDKTINYALFLDPYELLQVFPDLDANSDMYVDAEDVLHFRERLFEYVQTNLTAKNDILKAIKE</sequence>
<comment type="caution">
    <text evidence="2">The sequence shown here is derived from an EMBL/GenBank/DDBJ whole genome shotgun (WGS) entry which is preliminary data.</text>
</comment>
<proteinExistence type="predicted"/>
<keyword evidence="1" id="KW-0732">Signal</keyword>
<accession>A0ABW0W3F0</accession>
<protein>
    <recommendedName>
        <fullName evidence="4">DUF1007 family protein</fullName>
    </recommendedName>
</protein>
<reference evidence="3" key="1">
    <citation type="journal article" date="2019" name="Int. J. Syst. Evol. Microbiol.">
        <title>The Global Catalogue of Microorganisms (GCM) 10K type strain sequencing project: providing services to taxonomists for standard genome sequencing and annotation.</title>
        <authorList>
            <consortium name="The Broad Institute Genomics Platform"/>
            <consortium name="The Broad Institute Genome Sequencing Center for Infectious Disease"/>
            <person name="Wu L."/>
            <person name="Ma J."/>
        </authorList>
    </citation>
    <scope>NUCLEOTIDE SEQUENCE [LARGE SCALE GENOMIC DNA]</scope>
    <source>
        <strain evidence="3">CGMCC 1.3240</strain>
    </source>
</reference>
<evidence type="ECO:0000256" key="1">
    <source>
        <dbReference type="SAM" id="SignalP"/>
    </source>
</evidence>
<evidence type="ECO:0000313" key="3">
    <source>
        <dbReference type="Proteomes" id="UP001596047"/>
    </source>
</evidence>